<dbReference type="STRING" id="48467.SAMN02745166_00138"/>
<protein>
    <submittedName>
        <fullName evidence="4">Response regulator receiver domain-containing protein</fullName>
    </submittedName>
</protein>
<evidence type="ECO:0000256" key="1">
    <source>
        <dbReference type="ARBA" id="ARBA00022553"/>
    </source>
</evidence>
<organism evidence="4 5">
    <name type="scientific">Prosthecobacter debontii</name>
    <dbReference type="NCBI Taxonomy" id="48467"/>
    <lineage>
        <taxon>Bacteria</taxon>
        <taxon>Pseudomonadati</taxon>
        <taxon>Verrucomicrobiota</taxon>
        <taxon>Verrucomicrobiia</taxon>
        <taxon>Verrucomicrobiales</taxon>
        <taxon>Verrucomicrobiaceae</taxon>
        <taxon>Prosthecobacter</taxon>
    </lineage>
</organism>
<dbReference type="SMART" id="SM00448">
    <property type="entry name" value="REC"/>
    <property type="match status" value="1"/>
</dbReference>
<gene>
    <name evidence="4" type="ORF">SAMN02745166_00138</name>
</gene>
<keyword evidence="1 2" id="KW-0597">Phosphoprotein</keyword>
<dbReference type="OrthoDB" id="9778145at2"/>
<proteinExistence type="predicted"/>
<dbReference type="InterPro" id="IPR011006">
    <property type="entry name" value="CheY-like_superfamily"/>
</dbReference>
<evidence type="ECO:0000256" key="2">
    <source>
        <dbReference type="PROSITE-ProRule" id="PRU00169"/>
    </source>
</evidence>
<evidence type="ECO:0000313" key="4">
    <source>
        <dbReference type="EMBL" id="SKA76260.1"/>
    </source>
</evidence>
<dbReference type="Gene3D" id="3.40.50.2300">
    <property type="match status" value="1"/>
</dbReference>
<dbReference type="PANTHER" id="PTHR44591">
    <property type="entry name" value="STRESS RESPONSE REGULATOR PROTEIN 1"/>
    <property type="match status" value="1"/>
</dbReference>
<evidence type="ECO:0000259" key="3">
    <source>
        <dbReference type="PROSITE" id="PS50110"/>
    </source>
</evidence>
<keyword evidence="5" id="KW-1185">Reference proteome</keyword>
<dbReference type="PANTHER" id="PTHR44591:SF3">
    <property type="entry name" value="RESPONSE REGULATORY DOMAIN-CONTAINING PROTEIN"/>
    <property type="match status" value="1"/>
</dbReference>
<feature type="domain" description="Response regulatory" evidence="3">
    <location>
        <begin position="26"/>
        <end position="140"/>
    </location>
</feature>
<name>A0A1T4WG41_9BACT</name>
<feature type="modified residue" description="4-aspartylphosphate" evidence="2">
    <location>
        <position position="75"/>
    </location>
</feature>
<dbReference type="GO" id="GO:0000160">
    <property type="term" value="P:phosphorelay signal transduction system"/>
    <property type="evidence" value="ECO:0007669"/>
    <property type="project" value="InterPro"/>
</dbReference>
<dbReference type="Pfam" id="PF00072">
    <property type="entry name" value="Response_reg"/>
    <property type="match status" value="1"/>
</dbReference>
<dbReference type="AlphaFoldDB" id="A0A1T4WG41"/>
<dbReference type="CDD" id="cd00156">
    <property type="entry name" value="REC"/>
    <property type="match status" value="1"/>
</dbReference>
<dbReference type="Proteomes" id="UP000190774">
    <property type="component" value="Unassembled WGS sequence"/>
</dbReference>
<dbReference type="PROSITE" id="PS50110">
    <property type="entry name" value="RESPONSE_REGULATORY"/>
    <property type="match status" value="1"/>
</dbReference>
<reference evidence="5" key="1">
    <citation type="submission" date="2017-02" db="EMBL/GenBank/DDBJ databases">
        <authorList>
            <person name="Varghese N."/>
            <person name="Submissions S."/>
        </authorList>
    </citation>
    <scope>NUCLEOTIDE SEQUENCE [LARGE SCALE GENOMIC DNA]</scope>
    <source>
        <strain evidence="5">ATCC 700200</strain>
    </source>
</reference>
<dbReference type="InterPro" id="IPR050595">
    <property type="entry name" value="Bact_response_regulator"/>
</dbReference>
<dbReference type="EMBL" id="FUYE01000001">
    <property type="protein sequence ID" value="SKA76260.1"/>
    <property type="molecule type" value="Genomic_DNA"/>
</dbReference>
<sequence length="162" mass="17856">MATQESYRIDGGSSARMFMFGITMAPLIVIDDHPSVLNLISSVCRAEGHSVMAFDNGTDGLDAIREFFPSVVLVDRELGSVDGLDIVREVREISPSTRCVMVTACSETRDVVHAMRRGVYNYITKPFEAQAILDAVHEALTEPQEIPLVKQKLVIVYPKQAA</sequence>
<dbReference type="SUPFAM" id="SSF52172">
    <property type="entry name" value="CheY-like"/>
    <property type="match status" value="1"/>
</dbReference>
<accession>A0A1T4WG41</accession>
<dbReference type="InterPro" id="IPR001789">
    <property type="entry name" value="Sig_transdc_resp-reg_receiver"/>
</dbReference>
<evidence type="ECO:0000313" key="5">
    <source>
        <dbReference type="Proteomes" id="UP000190774"/>
    </source>
</evidence>